<gene>
    <name evidence="1" type="ORF">CO101_02520</name>
</gene>
<sequence length="292" mass="34024">MLKNYMTAYEDFKTRFNLLARKHKHLVVNTLSNIFTMRLIGNKTHGDLAEIGMAEFINQFMYDYKSIHVGKVKFRAKEHEKDIMIINEITKTKFPVSLKAYGDGPLQLSTDSNQKMFPFLKSQGKNIARGKHIERIFKSNNFGDFNTINIMPLIYDEEKQRCNIMIFNHQKAMNKTHRIIFVDKNKKFDRLAKKIIEGKGRKHPIFMFIDAGGNYICEVRYGGAQANALQRGLWTHTKNAVSYFDSLTNRWIDYFHNHTLVKLFSLALNSSERGHKLANSILQKDIDHLKTL</sequence>
<evidence type="ECO:0000313" key="2">
    <source>
        <dbReference type="Proteomes" id="UP000229421"/>
    </source>
</evidence>
<name>A0A2M8C560_9BACT</name>
<proteinExistence type="predicted"/>
<evidence type="ECO:0000313" key="1">
    <source>
        <dbReference type="EMBL" id="PJB51281.1"/>
    </source>
</evidence>
<reference evidence="2" key="1">
    <citation type="submission" date="2017-09" db="EMBL/GenBank/DDBJ databases">
        <title>Depth-based differentiation of microbial function through sediment-hosted aquifers and enrichment of novel symbionts in the deep terrestrial subsurface.</title>
        <authorList>
            <person name="Probst A.J."/>
            <person name="Ladd B."/>
            <person name="Jarett J.K."/>
            <person name="Geller-Mcgrath D.E."/>
            <person name="Sieber C.M.K."/>
            <person name="Emerson J.B."/>
            <person name="Anantharaman K."/>
            <person name="Thomas B.C."/>
            <person name="Malmstrom R."/>
            <person name="Stieglmeier M."/>
            <person name="Klingl A."/>
            <person name="Woyke T."/>
            <person name="Ryan C.M."/>
            <person name="Banfield J.F."/>
        </authorList>
    </citation>
    <scope>NUCLEOTIDE SEQUENCE [LARGE SCALE GENOMIC DNA]</scope>
</reference>
<dbReference type="AlphaFoldDB" id="A0A2M8C560"/>
<evidence type="ECO:0008006" key="3">
    <source>
        <dbReference type="Google" id="ProtNLM"/>
    </source>
</evidence>
<accession>A0A2M8C560</accession>
<organism evidence="1 2">
    <name type="scientific">Candidatus Berkelbacteria bacterium CG_4_9_14_3_um_filter_39_23</name>
    <dbReference type="NCBI Taxonomy" id="1974508"/>
    <lineage>
        <taxon>Bacteria</taxon>
        <taxon>Candidatus Berkelbacteria</taxon>
    </lineage>
</organism>
<comment type="caution">
    <text evidence="1">The sequence shown here is derived from an EMBL/GenBank/DDBJ whole genome shotgun (WGS) entry which is preliminary data.</text>
</comment>
<protein>
    <recommendedName>
        <fullName evidence="3">SspI</fullName>
    </recommendedName>
</protein>
<dbReference type="EMBL" id="PFTZ01000070">
    <property type="protein sequence ID" value="PJB51281.1"/>
    <property type="molecule type" value="Genomic_DNA"/>
</dbReference>
<dbReference type="Proteomes" id="UP000229421">
    <property type="component" value="Unassembled WGS sequence"/>
</dbReference>